<feature type="non-terminal residue" evidence="1">
    <location>
        <position position="450"/>
    </location>
</feature>
<dbReference type="Proteomes" id="UP000789525">
    <property type="component" value="Unassembled WGS sequence"/>
</dbReference>
<protein>
    <submittedName>
        <fullName evidence="1">4078_t:CDS:1</fullName>
    </submittedName>
</protein>
<comment type="caution">
    <text evidence="1">The sequence shown here is derived from an EMBL/GenBank/DDBJ whole genome shotgun (WGS) entry which is preliminary data.</text>
</comment>
<gene>
    <name evidence="1" type="ORF">ACOLOM_LOCUS3485</name>
</gene>
<evidence type="ECO:0000313" key="2">
    <source>
        <dbReference type="Proteomes" id="UP000789525"/>
    </source>
</evidence>
<dbReference type="EMBL" id="CAJVPT010005169">
    <property type="protein sequence ID" value="CAG8517130.1"/>
    <property type="molecule type" value="Genomic_DNA"/>
</dbReference>
<evidence type="ECO:0000313" key="1">
    <source>
        <dbReference type="EMBL" id="CAG8517130.1"/>
    </source>
</evidence>
<keyword evidence="2" id="KW-1185">Reference proteome</keyword>
<reference evidence="1" key="1">
    <citation type="submission" date="2021-06" db="EMBL/GenBank/DDBJ databases">
        <authorList>
            <person name="Kallberg Y."/>
            <person name="Tangrot J."/>
            <person name="Rosling A."/>
        </authorList>
    </citation>
    <scope>NUCLEOTIDE SEQUENCE</scope>
    <source>
        <strain evidence="1">CL356</strain>
    </source>
</reference>
<sequence length="450" mass="51504">MFPLSQKKRAEEVCYEALKVIASGNGEQAGKARIFLETFNEQIDSQTVQEFWESVRLQNERSKTRNAQLHLNEKKLSIYIKQQFIQVESNVIEEFHIKGDQLLLEFKENLGVMNTLNDSRSKEKRSMDNGEPSKNSKKSKTTNTDEIDSESNDPEESDKKNLTEVKEEYNLKNLKVNNYAENISSGLDYLSEQTNDELNSGISSNYEDEDEENSLDGSSDEEDTVELADISFNSFVDLSSEFKRGMHSWFNDDWIPLKNKALSKINLTVEEFSGDMLEFITKVENNGQPQKHTEIQSVIKMVDPILEIIFSDCQNLVRLMWGETVSQVTNDSKRKIDLCIRTENGTKELSHSECAQKATLLKILKDLSKSLRTNKCILNKYLKNDLPDEALEDTTIFGLQLAALEGQLIGVDLLDEGLYFGFDGSVFEFPAQICSIDVLRQTLEVWYYFK</sequence>
<organism evidence="1 2">
    <name type="scientific">Acaulospora colombiana</name>
    <dbReference type="NCBI Taxonomy" id="27376"/>
    <lineage>
        <taxon>Eukaryota</taxon>
        <taxon>Fungi</taxon>
        <taxon>Fungi incertae sedis</taxon>
        <taxon>Mucoromycota</taxon>
        <taxon>Glomeromycotina</taxon>
        <taxon>Glomeromycetes</taxon>
        <taxon>Diversisporales</taxon>
        <taxon>Acaulosporaceae</taxon>
        <taxon>Acaulospora</taxon>
    </lineage>
</organism>
<proteinExistence type="predicted"/>
<accession>A0ACA9LBV1</accession>
<name>A0ACA9LBV1_9GLOM</name>